<evidence type="ECO:0000256" key="2">
    <source>
        <dbReference type="ARBA" id="ARBA00023125"/>
    </source>
</evidence>
<reference evidence="5 6" key="1">
    <citation type="submission" date="2019-08" db="EMBL/GenBank/DDBJ databases">
        <title>Actinomadura sp. nov. CYP1-5 isolated from mountain soil.</title>
        <authorList>
            <person name="Songsumanus A."/>
            <person name="Kuncharoen N."/>
            <person name="Kudo T."/>
            <person name="Yuki M."/>
            <person name="Igarashi Y."/>
            <person name="Tanasupawat S."/>
        </authorList>
    </citation>
    <scope>NUCLEOTIDE SEQUENCE [LARGE SCALE GENOMIC DNA]</scope>
    <source>
        <strain evidence="5 6">JCM 14158</strain>
    </source>
</reference>
<gene>
    <name evidence="5" type="ORF">FXF69_01835</name>
</gene>
<evidence type="ECO:0000256" key="1">
    <source>
        <dbReference type="ARBA" id="ARBA00023015"/>
    </source>
</evidence>
<dbReference type="Pfam" id="PF07702">
    <property type="entry name" value="UTRA"/>
    <property type="match status" value="1"/>
</dbReference>
<comment type="caution">
    <text evidence="5">The sequence shown here is derived from an EMBL/GenBank/DDBJ whole genome shotgun (WGS) entry which is preliminary data.</text>
</comment>
<keyword evidence="1" id="KW-0805">Transcription regulation</keyword>
<dbReference type="InterPro" id="IPR000524">
    <property type="entry name" value="Tscrpt_reg_HTH_GntR"/>
</dbReference>
<sequence length="245" mass="26681">MIDPSGPMPKYLQLRAILLDMIEDGGLPVGAPVPSERDLCRRFGLSRATVRQAVDQLVAEDRLRRVHGKGMFVARPKVRMPKELVSFTEDMRALGMAPGCRDLRARTIEADARLAGYFGAAPGLAVHVLERLRLADGEPMAVERSHIPASLAPGLFERRAPGGSLFRTLETEFGIVMDEGDQTIEAGPAGKDDAAPLGIAPGAAVFFLRQRTYSRGVCAEVAFSTYRADRYRIHLGLKSPRRSAG</sequence>
<organism evidence="5 6">
    <name type="scientific">Actinomadura chibensis</name>
    <dbReference type="NCBI Taxonomy" id="392828"/>
    <lineage>
        <taxon>Bacteria</taxon>
        <taxon>Bacillati</taxon>
        <taxon>Actinomycetota</taxon>
        <taxon>Actinomycetes</taxon>
        <taxon>Streptosporangiales</taxon>
        <taxon>Thermomonosporaceae</taxon>
        <taxon>Actinomadura</taxon>
    </lineage>
</organism>
<dbReference type="GO" id="GO:0045892">
    <property type="term" value="P:negative regulation of DNA-templated transcription"/>
    <property type="evidence" value="ECO:0007669"/>
    <property type="project" value="TreeGrafter"/>
</dbReference>
<name>A0A5D0NUS4_9ACTN</name>
<dbReference type="Gene3D" id="3.40.1410.10">
    <property type="entry name" value="Chorismate lyase-like"/>
    <property type="match status" value="1"/>
</dbReference>
<evidence type="ECO:0000313" key="5">
    <source>
        <dbReference type="EMBL" id="TYB48002.1"/>
    </source>
</evidence>
<dbReference type="EMBL" id="VSFG01000001">
    <property type="protein sequence ID" value="TYB48002.1"/>
    <property type="molecule type" value="Genomic_DNA"/>
</dbReference>
<dbReference type="PRINTS" id="PR00035">
    <property type="entry name" value="HTHGNTR"/>
</dbReference>
<dbReference type="InterPro" id="IPR028978">
    <property type="entry name" value="Chorismate_lyase_/UTRA_dom_sf"/>
</dbReference>
<dbReference type="RefSeq" id="WP_067900614.1">
    <property type="nucleotide sequence ID" value="NZ_VSFG01000001.1"/>
</dbReference>
<dbReference type="InterPro" id="IPR036388">
    <property type="entry name" value="WH-like_DNA-bd_sf"/>
</dbReference>
<dbReference type="SMART" id="SM00345">
    <property type="entry name" value="HTH_GNTR"/>
    <property type="match status" value="1"/>
</dbReference>
<dbReference type="GO" id="GO:0003677">
    <property type="term" value="F:DNA binding"/>
    <property type="evidence" value="ECO:0007669"/>
    <property type="project" value="UniProtKB-KW"/>
</dbReference>
<dbReference type="InterPro" id="IPR011663">
    <property type="entry name" value="UTRA"/>
</dbReference>
<dbReference type="SMART" id="SM00866">
    <property type="entry name" value="UTRA"/>
    <property type="match status" value="1"/>
</dbReference>
<proteinExistence type="predicted"/>
<dbReference type="SUPFAM" id="SSF64288">
    <property type="entry name" value="Chorismate lyase-like"/>
    <property type="match status" value="1"/>
</dbReference>
<evidence type="ECO:0000259" key="4">
    <source>
        <dbReference type="PROSITE" id="PS50949"/>
    </source>
</evidence>
<dbReference type="STRING" id="1220554.GCA_001552135_06579"/>
<protein>
    <submittedName>
        <fullName evidence="5">GntR family transcriptional regulator</fullName>
    </submittedName>
</protein>
<evidence type="ECO:0000313" key="6">
    <source>
        <dbReference type="Proteomes" id="UP000323380"/>
    </source>
</evidence>
<feature type="domain" description="HTH gntR-type" evidence="4">
    <location>
        <begin position="8"/>
        <end position="76"/>
    </location>
</feature>
<keyword evidence="3" id="KW-0804">Transcription</keyword>
<dbReference type="Gene3D" id="1.10.10.10">
    <property type="entry name" value="Winged helix-like DNA-binding domain superfamily/Winged helix DNA-binding domain"/>
    <property type="match status" value="1"/>
</dbReference>
<dbReference type="SUPFAM" id="SSF46785">
    <property type="entry name" value="Winged helix' DNA-binding domain"/>
    <property type="match status" value="1"/>
</dbReference>
<dbReference type="Proteomes" id="UP000323380">
    <property type="component" value="Unassembled WGS sequence"/>
</dbReference>
<dbReference type="PROSITE" id="PS50949">
    <property type="entry name" value="HTH_GNTR"/>
    <property type="match status" value="1"/>
</dbReference>
<dbReference type="InterPro" id="IPR050679">
    <property type="entry name" value="Bact_HTH_transcr_reg"/>
</dbReference>
<dbReference type="PANTHER" id="PTHR44846:SF1">
    <property type="entry name" value="MANNOSYL-D-GLYCERATE TRANSPORT_METABOLISM SYSTEM REPRESSOR MNGR-RELATED"/>
    <property type="match status" value="1"/>
</dbReference>
<keyword evidence="6" id="KW-1185">Reference proteome</keyword>
<dbReference type="InterPro" id="IPR036390">
    <property type="entry name" value="WH_DNA-bd_sf"/>
</dbReference>
<accession>A0A5D0NUS4</accession>
<keyword evidence="2" id="KW-0238">DNA-binding</keyword>
<dbReference type="GO" id="GO:0003700">
    <property type="term" value="F:DNA-binding transcription factor activity"/>
    <property type="evidence" value="ECO:0007669"/>
    <property type="project" value="InterPro"/>
</dbReference>
<dbReference type="AlphaFoldDB" id="A0A5D0NUS4"/>
<dbReference type="Pfam" id="PF00392">
    <property type="entry name" value="GntR"/>
    <property type="match status" value="1"/>
</dbReference>
<dbReference type="CDD" id="cd07377">
    <property type="entry name" value="WHTH_GntR"/>
    <property type="match status" value="1"/>
</dbReference>
<evidence type="ECO:0000256" key="3">
    <source>
        <dbReference type="ARBA" id="ARBA00023163"/>
    </source>
</evidence>
<dbReference type="PANTHER" id="PTHR44846">
    <property type="entry name" value="MANNOSYL-D-GLYCERATE TRANSPORT/METABOLISM SYSTEM REPRESSOR MNGR-RELATED"/>
    <property type="match status" value="1"/>
</dbReference>